<protein>
    <submittedName>
        <fullName evidence="2">Tuberin N-terminal domain-containing protein</fullName>
    </submittedName>
</protein>
<dbReference type="Proteomes" id="UP000887576">
    <property type="component" value="Unplaced"/>
</dbReference>
<reference evidence="2" key="1">
    <citation type="submission" date="2022-11" db="UniProtKB">
        <authorList>
            <consortium name="WormBaseParasite"/>
        </authorList>
    </citation>
    <scope>IDENTIFICATION</scope>
</reference>
<evidence type="ECO:0000313" key="1">
    <source>
        <dbReference type="Proteomes" id="UP000887576"/>
    </source>
</evidence>
<proteinExistence type="predicted"/>
<accession>A0AC34QLA4</accession>
<name>A0AC34QLA4_9BILA</name>
<sequence>MEDDTKIGSILKDSLKELVNFLLQKCVNKKMVQSESITKFLQEVDDVCLDLLNHCHFPLDLYSAIKKRTRRDRFVISFIKKRTRRDRFVISCPLVEFECTSSECQEEATVKAVFTDPGENDGNIFYFCKGHYFVVHSVYSLLHMESNMMENIVNRVLRTHRIFCSTSVQLGDSEFQDDNFNINRNIINSLIDYYFKIFLSLGKPNQKRGYHVVLKEFLTKNDFFDIWKRPVKTPDYRPKSYTKRQGKRKKIGQITPKKNYMYTGFPPASRTRSANSLNSLSFPEAAYTYSRYLRLYGPDRTLEDKLTLLRLSELTVNDGFKLPYCHFSCAAIDHTENKFMVVGASDGDVYVIDLDQAENNSKNAVALYKKKPVTIDGHSKRVLCCEWFKNDASSFITSSRDSTVKLWDTANFEVLDTYPMEYEGHRVVEIDWNSIDPYLIAVSLNSSVVKFIDSAAGDTVQQIRWESKHIGCIRWYPNNRHFLFVGTKEGNAGFFDIRQSRKPFIELFDSKSSAFENKFMVVGASDGDVYVIDLDQAENNSKNAVALYKKKPVTIDGHSKRVLCCEWFKNDASSFITSSRDSTVKLWDTANFEVLDTYPMEYEGHGVVEIDWNSIDPYLIAVSLNSSVVKFIDSAAGDTVQQIRWESKHIGCIRWYPNNRHFLFVGTKEGNAGFFDIRQSRKPFIELFDSKSSAFGTIVQRARFTKDGTKVIVMGSDFCLKGFNMDTGEMILKERPGLGNKRPTSPLFDLCEESGKLFALIPCKRAIKMVELIANNKIDQVEDDFHMEIDVKNVLPPPKPLFQRPLDKLVDFEMKKDILLDGFLGNSMGAVYRPGKQHVVGYGTTESALIFTPKSDLKPITNRINPDQQQNLHADDWSSDEAVVQMFYDDELPSELFNETIAEMCEKLPTLSCCPSNFMALYEMTAGGEYSRPYENNITPFLLKFLDRFDEQEESSLELKVVEFATKYIEVNAPAIEKDELRRMVSFFCRRCIKGIRPSIRPCLGALNSVVNYSMMDNDILGIIVTTLSVVSLQKIYFQAAWDIFGSIFENNYGCSTVKILCKLMVGDLPQQVMTELTHDTIVQIARGAVFSSAMAFWGPEKFSTIQLPISFFVSPYLKASYIHSDVCKEVIHAVHMLIVRYASTIDPLSWETVIELLGTATLVDDINFDRDLQQAIKEVMDIIEGKCHLKKFKGPIERYQELCESLSELVKNPLEEKELKKVTSTNGLTEITAVASVTSMNRMEFEQ</sequence>
<evidence type="ECO:0000313" key="2">
    <source>
        <dbReference type="WBParaSite" id="JU765_v2.g17233.t2"/>
    </source>
</evidence>
<dbReference type="WBParaSite" id="JU765_v2.g17233.t2">
    <property type="protein sequence ID" value="JU765_v2.g17233.t2"/>
    <property type="gene ID" value="JU765_v2.g17233"/>
</dbReference>
<organism evidence="1 2">
    <name type="scientific">Panagrolaimus sp. JU765</name>
    <dbReference type="NCBI Taxonomy" id="591449"/>
    <lineage>
        <taxon>Eukaryota</taxon>
        <taxon>Metazoa</taxon>
        <taxon>Ecdysozoa</taxon>
        <taxon>Nematoda</taxon>
        <taxon>Chromadorea</taxon>
        <taxon>Rhabditida</taxon>
        <taxon>Tylenchina</taxon>
        <taxon>Panagrolaimomorpha</taxon>
        <taxon>Panagrolaimoidea</taxon>
        <taxon>Panagrolaimidae</taxon>
        <taxon>Panagrolaimus</taxon>
    </lineage>
</organism>